<organism evidence="2 3">
    <name type="scientific">Nelumbo nucifera</name>
    <name type="common">Sacred lotus</name>
    <dbReference type="NCBI Taxonomy" id="4432"/>
    <lineage>
        <taxon>Eukaryota</taxon>
        <taxon>Viridiplantae</taxon>
        <taxon>Streptophyta</taxon>
        <taxon>Embryophyta</taxon>
        <taxon>Tracheophyta</taxon>
        <taxon>Spermatophyta</taxon>
        <taxon>Magnoliopsida</taxon>
        <taxon>Proteales</taxon>
        <taxon>Nelumbonaceae</taxon>
        <taxon>Nelumbo</taxon>
    </lineage>
</organism>
<dbReference type="STRING" id="4432.A0A1U8QB54"/>
<dbReference type="CDD" id="cd09272">
    <property type="entry name" value="RNase_HI_RT_Ty1"/>
    <property type="match status" value="1"/>
</dbReference>
<reference evidence="3" key="1">
    <citation type="submission" date="2025-08" db="UniProtKB">
        <authorList>
            <consortium name="RefSeq"/>
        </authorList>
    </citation>
    <scope>IDENTIFICATION</scope>
</reference>
<name>A0A1U8QB54_NELNU</name>
<dbReference type="Pfam" id="PF07727">
    <property type="entry name" value="RVT_2"/>
    <property type="match status" value="1"/>
</dbReference>
<dbReference type="OrthoDB" id="1931513at2759"/>
<dbReference type="Proteomes" id="UP000189703">
    <property type="component" value="Unplaced"/>
</dbReference>
<dbReference type="PANTHER" id="PTHR11439:SF458">
    <property type="entry name" value="RNA-DIRECTED DNA POLYMERASE"/>
    <property type="match status" value="1"/>
</dbReference>
<feature type="domain" description="Reverse transcriptase Ty1/copia-type" evidence="1">
    <location>
        <begin position="5"/>
        <end position="90"/>
    </location>
</feature>
<dbReference type="RefSeq" id="XP_019056003.1">
    <property type="nucleotide sequence ID" value="XM_019200458.1"/>
</dbReference>
<evidence type="ECO:0000313" key="2">
    <source>
        <dbReference type="Proteomes" id="UP000189703"/>
    </source>
</evidence>
<protein>
    <submittedName>
        <fullName evidence="3">Uncharacterized protein LOC109115891</fullName>
    </submittedName>
</protein>
<keyword evidence="2" id="KW-1185">Reference proteome</keyword>
<gene>
    <name evidence="3" type="primary">LOC109115891</name>
</gene>
<dbReference type="SUPFAM" id="SSF56672">
    <property type="entry name" value="DNA/RNA polymerases"/>
    <property type="match status" value="1"/>
</dbReference>
<dbReference type="AlphaFoldDB" id="A0A1U8QB54"/>
<proteinExistence type="predicted"/>
<dbReference type="InterPro" id="IPR043502">
    <property type="entry name" value="DNA/RNA_pol_sf"/>
</dbReference>
<dbReference type="KEGG" id="nnu:109115891"/>
<evidence type="ECO:0000259" key="1">
    <source>
        <dbReference type="Pfam" id="PF07727"/>
    </source>
</evidence>
<evidence type="ECO:0000313" key="3">
    <source>
        <dbReference type="RefSeq" id="XP_019056003.1"/>
    </source>
</evidence>
<accession>A0A1U8QB54</accession>
<dbReference type="InterPro" id="IPR013103">
    <property type="entry name" value="RVT_2"/>
</dbReference>
<dbReference type="InParanoid" id="A0A1U8QB54"/>
<dbReference type="GeneID" id="109115891"/>
<dbReference type="PANTHER" id="PTHR11439">
    <property type="entry name" value="GAG-POL-RELATED RETROTRANSPOSON"/>
    <property type="match status" value="1"/>
</dbReference>
<dbReference type="OMA" id="REAHYFL"/>
<sequence length="215" mass="24196">MWQTGTDVIFLLVYVDDLLITGSSNSALTQLISQLSSTFALRDLREAHYFLGLELHRSSDGVHLSQRKYIHDLLFKTKMHEAKPIHTPMAASTRLDVAHGSPLPDAIEYCIKRILRYLKSTIDHVITFRTSPELALEAFSDADWASCPVDRLSQGGFCVYLGRNLISWSSRKQSTISRSSIESEYHTLASTAAEILWLQMLLTELGLKLPHPPVI</sequence>